<comment type="caution">
    <text evidence="2">The sequence shown here is derived from an EMBL/GenBank/DDBJ whole genome shotgun (WGS) entry which is preliminary data.</text>
</comment>
<feature type="signal peptide" evidence="1">
    <location>
        <begin position="1"/>
        <end position="22"/>
    </location>
</feature>
<evidence type="ECO:0000313" key="3">
    <source>
        <dbReference type="Proteomes" id="UP001201985"/>
    </source>
</evidence>
<name>A0ABS9WCJ6_9PROT</name>
<dbReference type="RefSeq" id="WP_120006868.1">
    <property type="nucleotide sequence ID" value="NZ_JALBUU010000125.1"/>
</dbReference>
<evidence type="ECO:0000313" key="2">
    <source>
        <dbReference type="EMBL" id="MCI0757023.1"/>
    </source>
</evidence>
<accession>A0ABS9WCJ6</accession>
<dbReference type="EMBL" id="JALBUU010000125">
    <property type="protein sequence ID" value="MCI0757023.1"/>
    <property type="molecule type" value="Genomic_DNA"/>
</dbReference>
<dbReference type="Proteomes" id="UP001201985">
    <property type="component" value="Unassembled WGS sequence"/>
</dbReference>
<sequence length="116" mass="12521">MAMSWNRLACCALLLVSGCASWSKPGASTAERRATLRQCEAGAEAAVPPVWENTIARSGAWIPSRTECTADGRACRNDGARFQWPEYRTRDANAGLRESVVASCMRDQGWSPTGGL</sequence>
<evidence type="ECO:0008006" key="4">
    <source>
        <dbReference type="Google" id="ProtNLM"/>
    </source>
</evidence>
<gene>
    <name evidence="2" type="ORF">MON41_25645</name>
</gene>
<protein>
    <recommendedName>
        <fullName evidence="4">Lipoprotein</fullName>
    </recommendedName>
</protein>
<evidence type="ECO:0000256" key="1">
    <source>
        <dbReference type="SAM" id="SignalP"/>
    </source>
</evidence>
<keyword evidence="3" id="KW-1185">Reference proteome</keyword>
<proteinExistence type="predicted"/>
<reference evidence="2 3" key="1">
    <citation type="submission" date="2022-03" db="EMBL/GenBank/DDBJ databases">
        <title>Complete genome analysis of Roseomonas KG 17.1 : a prolific producer of plant growth promoters.</title>
        <authorList>
            <person name="Saadouli I."/>
            <person name="Najjari A."/>
            <person name="Mosbah A."/>
            <person name="Ouzari H.I."/>
        </authorList>
    </citation>
    <scope>NUCLEOTIDE SEQUENCE [LARGE SCALE GENOMIC DNA]</scope>
    <source>
        <strain evidence="2 3">KG17-1</strain>
    </source>
</reference>
<keyword evidence="1" id="KW-0732">Signal</keyword>
<dbReference type="PROSITE" id="PS51257">
    <property type="entry name" value="PROKAR_LIPOPROTEIN"/>
    <property type="match status" value="1"/>
</dbReference>
<organism evidence="2 3">
    <name type="scientific">Teichococcus vastitatis</name>
    <dbReference type="NCBI Taxonomy" id="2307076"/>
    <lineage>
        <taxon>Bacteria</taxon>
        <taxon>Pseudomonadati</taxon>
        <taxon>Pseudomonadota</taxon>
        <taxon>Alphaproteobacteria</taxon>
        <taxon>Acetobacterales</taxon>
        <taxon>Roseomonadaceae</taxon>
        <taxon>Roseomonas</taxon>
    </lineage>
</organism>
<feature type="chain" id="PRO_5045719832" description="Lipoprotein" evidence="1">
    <location>
        <begin position="23"/>
        <end position="116"/>
    </location>
</feature>